<gene>
    <name evidence="2" type="ORF">FC86_GL000445</name>
</gene>
<evidence type="ECO:0000256" key="1">
    <source>
        <dbReference type="SAM" id="Phobius"/>
    </source>
</evidence>
<sequence>MDSHYYTIKARAKELLSHQQPYYVSLTALHNLAFIIIRFVSTIFVMMMCVQIIQMNTYYYYVGNSYTSSNVFMSMILLTLLGSPWLFFAGCLSKGIDIKFLEWYRTQKVTRNASGIKDSFALFSHNRFFPYTVLGFFVFLIKIIFIMLAGLIASWVTLFIALFNSLDSTYNLLAVFIGGLIFLLIKNTFMLFLSQVYYVYYDMMQVQKASFIKAVLISFRLIGKNFMHYMWLNLSFVGWNIVDFCCFGMLRLAWLDAYMRMTYAGFYDYMKERESVG</sequence>
<dbReference type="AlphaFoldDB" id="A0A0R2DME3"/>
<dbReference type="PATRIC" id="fig|1423744.4.peg.456"/>
<evidence type="ECO:0000313" key="2">
    <source>
        <dbReference type="EMBL" id="KRN04347.1"/>
    </source>
</evidence>
<organism evidence="2 3">
    <name type="scientific">Holzapfeliella floricola DSM 23037 = JCM 16512</name>
    <dbReference type="NCBI Taxonomy" id="1423744"/>
    <lineage>
        <taxon>Bacteria</taxon>
        <taxon>Bacillati</taxon>
        <taxon>Bacillota</taxon>
        <taxon>Bacilli</taxon>
        <taxon>Lactobacillales</taxon>
        <taxon>Lactobacillaceae</taxon>
        <taxon>Holzapfeliella</taxon>
    </lineage>
</organism>
<keyword evidence="3" id="KW-1185">Reference proteome</keyword>
<keyword evidence="1" id="KW-0812">Transmembrane</keyword>
<evidence type="ECO:0008006" key="4">
    <source>
        <dbReference type="Google" id="ProtNLM"/>
    </source>
</evidence>
<feature type="transmembrane region" description="Helical" evidence="1">
    <location>
        <begin position="128"/>
        <end position="161"/>
    </location>
</feature>
<evidence type="ECO:0000313" key="3">
    <source>
        <dbReference type="Proteomes" id="UP000051378"/>
    </source>
</evidence>
<dbReference type="OrthoDB" id="9784844at2"/>
<feature type="transmembrane region" description="Helical" evidence="1">
    <location>
        <begin position="173"/>
        <end position="199"/>
    </location>
</feature>
<feature type="transmembrane region" description="Helical" evidence="1">
    <location>
        <begin position="237"/>
        <end position="254"/>
    </location>
</feature>
<keyword evidence="1" id="KW-0472">Membrane</keyword>
<name>A0A0R2DME3_9LACO</name>
<reference evidence="2 3" key="1">
    <citation type="journal article" date="2015" name="Genome Announc.">
        <title>Expanding the biotechnology potential of lactobacilli through comparative genomics of 213 strains and associated genera.</title>
        <authorList>
            <person name="Sun Z."/>
            <person name="Harris H.M."/>
            <person name="McCann A."/>
            <person name="Guo C."/>
            <person name="Argimon S."/>
            <person name="Zhang W."/>
            <person name="Yang X."/>
            <person name="Jeffery I.B."/>
            <person name="Cooney J.C."/>
            <person name="Kagawa T.F."/>
            <person name="Liu W."/>
            <person name="Song Y."/>
            <person name="Salvetti E."/>
            <person name="Wrobel A."/>
            <person name="Rasinkangas P."/>
            <person name="Parkhill J."/>
            <person name="Rea M.C."/>
            <person name="O'Sullivan O."/>
            <person name="Ritari J."/>
            <person name="Douillard F.P."/>
            <person name="Paul Ross R."/>
            <person name="Yang R."/>
            <person name="Briner A.E."/>
            <person name="Felis G.E."/>
            <person name="de Vos W.M."/>
            <person name="Barrangou R."/>
            <person name="Klaenhammer T.R."/>
            <person name="Caufield P.W."/>
            <person name="Cui Y."/>
            <person name="Zhang H."/>
            <person name="O'Toole P.W."/>
        </authorList>
    </citation>
    <scope>NUCLEOTIDE SEQUENCE [LARGE SCALE GENOMIC DNA]</scope>
    <source>
        <strain evidence="2 3">DSM 23037</strain>
    </source>
</reference>
<keyword evidence="1" id="KW-1133">Transmembrane helix</keyword>
<feature type="transmembrane region" description="Helical" evidence="1">
    <location>
        <begin position="73"/>
        <end position="92"/>
    </location>
</feature>
<dbReference type="STRING" id="1423744.FC86_GL000445"/>
<dbReference type="Proteomes" id="UP000051378">
    <property type="component" value="Unassembled WGS sequence"/>
</dbReference>
<comment type="caution">
    <text evidence="2">The sequence shown here is derived from an EMBL/GenBank/DDBJ whole genome shotgun (WGS) entry which is preliminary data.</text>
</comment>
<dbReference type="InterPro" id="IPR010380">
    <property type="entry name" value="DUF975"/>
</dbReference>
<feature type="transmembrane region" description="Helical" evidence="1">
    <location>
        <begin position="21"/>
        <end position="53"/>
    </location>
</feature>
<proteinExistence type="predicted"/>
<accession>A0A0R2DME3</accession>
<dbReference type="Pfam" id="PF06161">
    <property type="entry name" value="DUF975"/>
    <property type="match status" value="1"/>
</dbReference>
<dbReference type="EMBL" id="AYZL01000016">
    <property type="protein sequence ID" value="KRN04347.1"/>
    <property type="molecule type" value="Genomic_DNA"/>
</dbReference>
<protein>
    <recommendedName>
        <fullName evidence="4">DUF975 family protein</fullName>
    </recommendedName>
</protein>
<dbReference type="RefSeq" id="WP_056974656.1">
    <property type="nucleotide sequence ID" value="NZ_AYZL01000016.1"/>
</dbReference>